<keyword evidence="3" id="KW-1185">Reference proteome</keyword>
<feature type="signal peptide" evidence="1">
    <location>
        <begin position="1"/>
        <end position="20"/>
    </location>
</feature>
<gene>
    <name evidence="2" type="ORF">SAMN04490178_108112</name>
</gene>
<evidence type="ECO:0008006" key="4">
    <source>
        <dbReference type="Google" id="ProtNLM"/>
    </source>
</evidence>
<dbReference type="EMBL" id="FODY01000008">
    <property type="protein sequence ID" value="SEP00339.1"/>
    <property type="molecule type" value="Genomic_DNA"/>
</dbReference>
<dbReference type="InterPro" id="IPR010412">
    <property type="entry name" value="DUF1007"/>
</dbReference>
<feature type="chain" id="PRO_5011789310" description="DUF1007 domain-containing protein" evidence="1">
    <location>
        <begin position="21"/>
        <end position="180"/>
    </location>
</feature>
<evidence type="ECO:0000256" key="1">
    <source>
        <dbReference type="SAM" id="SignalP"/>
    </source>
</evidence>
<evidence type="ECO:0000313" key="2">
    <source>
        <dbReference type="EMBL" id="SEP00339.1"/>
    </source>
</evidence>
<sequence length="180" mass="20379">MKIWLMAVLCSFIFTLPVSAHPHVFITPKATIVTGNHAVSQINVEWDFDDMSSALFKESGGSDSAAIWNLVFPQMQLLVNGSQAPRSGYYTYLEIDGKPYPNLMPAYFQTTFVDGILQCRFTLFINQPINHSVTLWFDDPTIYNQFDMYPGNFQIDNQGAQPVSLEQRSESGIDKIYVSF</sequence>
<protein>
    <recommendedName>
        <fullName evidence="4">DUF1007 domain-containing protein</fullName>
    </recommendedName>
</protein>
<dbReference type="Proteomes" id="UP000198847">
    <property type="component" value="Unassembled WGS sequence"/>
</dbReference>
<reference evidence="2 3" key="1">
    <citation type="submission" date="2016-10" db="EMBL/GenBank/DDBJ databases">
        <authorList>
            <person name="de Groot N.N."/>
        </authorList>
    </citation>
    <scope>NUCLEOTIDE SEQUENCE [LARGE SCALE GENOMIC DNA]</scope>
    <source>
        <strain evidence="2 3">DSM 13305</strain>
    </source>
</reference>
<organism evidence="2 3">
    <name type="scientific">Propionispora vibrioides</name>
    <dbReference type="NCBI Taxonomy" id="112903"/>
    <lineage>
        <taxon>Bacteria</taxon>
        <taxon>Bacillati</taxon>
        <taxon>Bacillota</taxon>
        <taxon>Negativicutes</taxon>
        <taxon>Selenomonadales</taxon>
        <taxon>Sporomusaceae</taxon>
        <taxon>Propionispora</taxon>
    </lineage>
</organism>
<dbReference type="Pfam" id="PF06226">
    <property type="entry name" value="DUF1007"/>
    <property type="match status" value="1"/>
</dbReference>
<keyword evidence="1" id="KW-0732">Signal</keyword>
<dbReference type="STRING" id="112903.SAMN04490178_108112"/>
<evidence type="ECO:0000313" key="3">
    <source>
        <dbReference type="Proteomes" id="UP000198847"/>
    </source>
</evidence>
<dbReference type="AlphaFoldDB" id="A0A1H8UAS6"/>
<proteinExistence type="predicted"/>
<dbReference type="RefSeq" id="WP_091745855.1">
    <property type="nucleotide sequence ID" value="NZ_FODY01000008.1"/>
</dbReference>
<dbReference type="OrthoDB" id="1679673at2"/>
<name>A0A1H8UAS6_9FIRM</name>
<accession>A0A1H8UAS6</accession>